<comment type="caution">
    <text evidence="2">The sequence shown here is derived from an EMBL/GenBank/DDBJ whole genome shotgun (WGS) entry which is preliminary data.</text>
</comment>
<dbReference type="RefSeq" id="WP_127695975.1">
    <property type="nucleotide sequence ID" value="NZ_SACQ01000011.1"/>
</dbReference>
<dbReference type="Pfam" id="PF02627">
    <property type="entry name" value="CMD"/>
    <property type="match status" value="1"/>
</dbReference>
<dbReference type="PANTHER" id="PTHR34846">
    <property type="entry name" value="4-CARBOXYMUCONOLACTONE DECARBOXYLASE FAMILY PROTEIN (AFU_ORTHOLOGUE AFUA_6G11590)"/>
    <property type="match status" value="1"/>
</dbReference>
<dbReference type="GO" id="GO:0051920">
    <property type="term" value="F:peroxiredoxin activity"/>
    <property type="evidence" value="ECO:0007669"/>
    <property type="project" value="InterPro"/>
</dbReference>
<gene>
    <name evidence="2" type="ORF">EOE65_17050</name>
</gene>
<proteinExistence type="predicted"/>
<evidence type="ECO:0000313" key="3">
    <source>
        <dbReference type="Proteomes" id="UP000282818"/>
    </source>
</evidence>
<dbReference type="Proteomes" id="UP000282818">
    <property type="component" value="Unassembled WGS sequence"/>
</dbReference>
<evidence type="ECO:0000259" key="1">
    <source>
        <dbReference type="Pfam" id="PF02627"/>
    </source>
</evidence>
<sequence length="152" mass="17049">MALRTNYFALAPKAIELLMGQEAYLAEQFNASDTVTSTTWHLVKLRVSQINQCAFCVDMHGQELLSQGETIDRVIGLSAWRDMPFFSEHERIALDWAERLTKAEPIDDGCYQVALQALGEQAVVDLTIAVNAINSWNRVAKTFKPEVGSYKP</sequence>
<keyword evidence="3" id="KW-1185">Reference proteome</keyword>
<dbReference type="PANTHER" id="PTHR34846:SF10">
    <property type="entry name" value="CYTOPLASMIC PROTEIN"/>
    <property type="match status" value="1"/>
</dbReference>
<dbReference type="SUPFAM" id="SSF69118">
    <property type="entry name" value="AhpD-like"/>
    <property type="match status" value="1"/>
</dbReference>
<reference evidence="2 3" key="1">
    <citation type="submission" date="2019-01" db="EMBL/GenBank/DDBJ databases">
        <authorList>
            <person name="Chen W.-M."/>
        </authorList>
    </citation>
    <scope>NUCLEOTIDE SEQUENCE [LARGE SCALE GENOMIC DNA]</scope>
    <source>
        <strain evidence="2 3">HPM-16</strain>
    </source>
</reference>
<feature type="domain" description="Carboxymuconolactone decarboxylase-like" evidence="1">
    <location>
        <begin position="33"/>
        <end position="98"/>
    </location>
</feature>
<evidence type="ECO:0000313" key="2">
    <source>
        <dbReference type="EMBL" id="RVU29330.1"/>
    </source>
</evidence>
<dbReference type="InterPro" id="IPR029032">
    <property type="entry name" value="AhpD-like"/>
</dbReference>
<dbReference type="InterPro" id="IPR004675">
    <property type="entry name" value="AhpD_core"/>
</dbReference>
<dbReference type="NCBIfam" id="TIGR00778">
    <property type="entry name" value="ahpD_dom"/>
    <property type="match status" value="1"/>
</dbReference>
<organism evidence="2 3">
    <name type="scientific">Neptunomonas marina</name>
    <dbReference type="NCBI Taxonomy" id="1815562"/>
    <lineage>
        <taxon>Bacteria</taxon>
        <taxon>Pseudomonadati</taxon>
        <taxon>Pseudomonadota</taxon>
        <taxon>Gammaproteobacteria</taxon>
        <taxon>Oceanospirillales</taxon>
        <taxon>Oceanospirillaceae</taxon>
        <taxon>Neptunomonas</taxon>
    </lineage>
</organism>
<dbReference type="Gene3D" id="1.20.1290.10">
    <property type="entry name" value="AhpD-like"/>
    <property type="match status" value="1"/>
</dbReference>
<dbReference type="InterPro" id="IPR003779">
    <property type="entry name" value="CMD-like"/>
</dbReference>
<accession>A0A437Q490</accession>
<dbReference type="EMBL" id="SACQ01000011">
    <property type="protein sequence ID" value="RVU29330.1"/>
    <property type="molecule type" value="Genomic_DNA"/>
</dbReference>
<name>A0A437Q490_9GAMM</name>
<protein>
    <submittedName>
        <fullName evidence="2">Carboxymuconolactone decarboxylase family protein</fullName>
    </submittedName>
</protein>
<dbReference type="AlphaFoldDB" id="A0A437Q490"/>